<dbReference type="Proteomes" id="UP000799302">
    <property type="component" value="Unassembled WGS sequence"/>
</dbReference>
<evidence type="ECO:0000256" key="1">
    <source>
        <dbReference type="SAM" id="MobiDB-lite"/>
    </source>
</evidence>
<gene>
    <name evidence="2" type="ORF">BT63DRAFT_456136</name>
</gene>
<feature type="region of interest" description="Disordered" evidence="1">
    <location>
        <begin position="170"/>
        <end position="201"/>
    </location>
</feature>
<name>A0A6A6UC40_9PEZI</name>
<sequence length="201" mass="22557">MNNSNWAAAPISEASPLSPIPPAGPDIEEWVVVMPHRNAKRILFELVDPAKPIHYRDRLPKTPNLFRFPQAQIVNQTQEEAAKVLMNHHQVETESKEWYEMGKVGSFSLQTGGTVRQYSVYTCRVHKLFQDANSYKAFDKRTLQDRIAKRQISDPATIKACGFLQAEPIAIEDADEPDVTEDADEPIGGADPIEAETTEMP</sequence>
<feature type="compositionally biased region" description="Acidic residues" evidence="1">
    <location>
        <begin position="170"/>
        <end position="185"/>
    </location>
</feature>
<evidence type="ECO:0000313" key="2">
    <source>
        <dbReference type="EMBL" id="KAF2668494.1"/>
    </source>
</evidence>
<reference evidence="2" key="1">
    <citation type="journal article" date="2020" name="Stud. Mycol.">
        <title>101 Dothideomycetes genomes: a test case for predicting lifestyles and emergence of pathogens.</title>
        <authorList>
            <person name="Haridas S."/>
            <person name="Albert R."/>
            <person name="Binder M."/>
            <person name="Bloem J."/>
            <person name="Labutti K."/>
            <person name="Salamov A."/>
            <person name="Andreopoulos B."/>
            <person name="Baker S."/>
            <person name="Barry K."/>
            <person name="Bills G."/>
            <person name="Bluhm B."/>
            <person name="Cannon C."/>
            <person name="Castanera R."/>
            <person name="Culley D."/>
            <person name="Daum C."/>
            <person name="Ezra D."/>
            <person name="Gonzalez J."/>
            <person name="Henrissat B."/>
            <person name="Kuo A."/>
            <person name="Liang C."/>
            <person name="Lipzen A."/>
            <person name="Lutzoni F."/>
            <person name="Magnuson J."/>
            <person name="Mondo S."/>
            <person name="Nolan M."/>
            <person name="Ohm R."/>
            <person name="Pangilinan J."/>
            <person name="Park H.-J."/>
            <person name="Ramirez L."/>
            <person name="Alfaro M."/>
            <person name="Sun H."/>
            <person name="Tritt A."/>
            <person name="Yoshinaga Y."/>
            <person name="Zwiers L.-H."/>
            <person name="Turgeon B."/>
            <person name="Goodwin S."/>
            <person name="Spatafora J."/>
            <person name="Crous P."/>
            <person name="Grigoriev I."/>
        </authorList>
    </citation>
    <scope>NUCLEOTIDE SEQUENCE</scope>
    <source>
        <strain evidence="2">CBS 115976</strain>
    </source>
</reference>
<dbReference type="EMBL" id="MU004236">
    <property type="protein sequence ID" value="KAF2668494.1"/>
    <property type="molecule type" value="Genomic_DNA"/>
</dbReference>
<accession>A0A6A6UC40</accession>
<protein>
    <submittedName>
        <fullName evidence="2">Uncharacterized protein</fullName>
    </submittedName>
</protein>
<dbReference type="AlphaFoldDB" id="A0A6A6UC40"/>
<proteinExistence type="predicted"/>
<evidence type="ECO:0000313" key="3">
    <source>
        <dbReference type="Proteomes" id="UP000799302"/>
    </source>
</evidence>
<organism evidence="2 3">
    <name type="scientific">Microthyrium microscopicum</name>
    <dbReference type="NCBI Taxonomy" id="703497"/>
    <lineage>
        <taxon>Eukaryota</taxon>
        <taxon>Fungi</taxon>
        <taxon>Dikarya</taxon>
        <taxon>Ascomycota</taxon>
        <taxon>Pezizomycotina</taxon>
        <taxon>Dothideomycetes</taxon>
        <taxon>Dothideomycetes incertae sedis</taxon>
        <taxon>Microthyriales</taxon>
        <taxon>Microthyriaceae</taxon>
        <taxon>Microthyrium</taxon>
    </lineage>
</organism>
<keyword evidence="3" id="KW-1185">Reference proteome</keyword>